<name>A0A9P6STU3_9FUNG</name>
<keyword evidence="2" id="KW-1185">Reference proteome</keyword>
<dbReference type="Proteomes" id="UP000749646">
    <property type="component" value="Unassembled WGS sequence"/>
</dbReference>
<reference evidence="1" key="1">
    <citation type="journal article" date="2020" name="Fungal Divers.">
        <title>Resolving the Mortierellaceae phylogeny through synthesis of multi-gene phylogenetics and phylogenomics.</title>
        <authorList>
            <person name="Vandepol N."/>
            <person name="Liber J."/>
            <person name="Desiro A."/>
            <person name="Na H."/>
            <person name="Kennedy M."/>
            <person name="Barry K."/>
            <person name="Grigoriev I.V."/>
            <person name="Miller A.N."/>
            <person name="O'Donnell K."/>
            <person name="Stajich J.E."/>
            <person name="Bonito G."/>
        </authorList>
    </citation>
    <scope>NUCLEOTIDE SEQUENCE</scope>
    <source>
        <strain evidence="1">MES-2147</strain>
    </source>
</reference>
<gene>
    <name evidence="1" type="ORF">BGZ65_003186</name>
</gene>
<dbReference type="AlphaFoldDB" id="A0A9P6STU3"/>
<dbReference type="EMBL" id="JAAAHW010000497">
    <property type="protein sequence ID" value="KAG0001784.1"/>
    <property type="molecule type" value="Genomic_DNA"/>
</dbReference>
<evidence type="ECO:0000313" key="1">
    <source>
        <dbReference type="EMBL" id="KAG0001784.1"/>
    </source>
</evidence>
<protein>
    <submittedName>
        <fullName evidence="1">Uncharacterized protein</fullName>
    </submittedName>
</protein>
<evidence type="ECO:0000313" key="2">
    <source>
        <dbReference type="Proteomes" id="UP000749646"/>
    </source>
</evidence>
<proteinExistence type="predicted"/>
<organism evidence="1 2">
    <name type="scientific">Modicella reniformis</name>
    <dbReference type="NCBI Taxonomy" id="1440133"/>
    <lineage>
        <taxon>Eukaryota</taxon>
        <taxon>Fungi</taxon>
        <taxon>Fungi incertae sedis</taxon>
        <taxon>Mucoromycota</taxon>
        <taxon>Mortierellomycotina</taxon>
        <taxon>Mortierellomycetes</taxon>
        <taxon>Mortierellales</taxon>
        <taxon>Mortierellaceae</taxon>
        <taxon>Modicella</taxon>
    </lineage>
</organism>
<sequence>MKVFTRGQKSVAIPRTEKTNVQEADATIAPGLAHLVILETTESMVNTIETIGSSGSIENPETTEGGTTASTETVVDSTAIAMTETGMIESVTIEIDMTAAMTESEEAILVTVILAGARVQRA</sequence>
<comment type="caution">
    <text evidence="1">The sequence shown here is derived from an EMBL/GenBank/DDBJ whole genome shotgun (WGS) entry which is preliminary data.</text>
</comment>
<accession>A0A9P6STU3</accession>